<evidence type="ECO:0000313" key="6">
    <source>
        <dbReference type="Proteomes" id="UP000525652"/>
    </source>
</evidence>
<organism evidence="5 6">
    <name type="scientific">Puniceicoccus vermicola</name>
    <dbReference type="NCBI Taxonomy" id="388746"/>
    <lineage>
        <taxon>Bacteria</taxon>
        <taxon>Pseudomonadati</taxon>
        <taxon>Verrucomicrobiota</taxon>
        <taxon>Opitutia</taxon>
        <taxon>Puniceicoccales</taxon>
        <taxon>Puniceicoccaceae</taxon>
        <taxon>Puniceicoccus</taxon>
    </lineage>
</organism>
<dbReference type="Proteomes" id="UP000525652">
    <property type="component" value="Unassembled WGS sequence"/>
</dbReference>
<dbReference type="Gene3D" id="1.10.260.40">
    <property type="entry name" value="lambda repressor-like DNA-binding domains"/>
    <property type="match status" value="1"/>
</dbReference>
<dbReference type="SMART" id="SM00354">
    <property type="entry name" value="HTH_LACI"/>
    <property type="match status" value="1"/>
</dbReference>
<dbReference type="InterPro" id="IPR046335">
    <property type="entry name" value="LacI/GalR-like_sensor"/>
</dbReference>
<dbReference type="PANTHER" id="PTHR30146:SF109">
    <property type="entry name" value="HTH-TYPE TRANSCRIPTIONAL REGULATOR GALS"/>
    <property type="match status" value="1"/>
</dbReference>
<gene>
    <name evidence="5" type="ORF">H5P30_12605</name>
</gene>
<accession>A0A7X1E4J7</accession>
<evidence type="ECO:0000259" key="4">
    <source>
        <dbReference type="PROSITE" id="PS50932"/>
    </source>
</evidence>
<protein>
    <submittedName>
        <fullName evidence="5">LacI family DNA-binding transcriptional regulator</fullName>
    </submittedName>
</protein>
<keyword evidence="6" id="KW-1185">Reference proteome</keyword>
<dbReference type="GO" id="GO:0000976">
    <property type="term" value="F:transcription cis-regulatory region binding"/>
    <property type="evidence" value="ECO:0007669"/>
    <property type="project" value="TreeGrafter"/>
</dbReference>
<dbReference type="PANTHER" id="PTHR30146">
    <property type="entry name" value="LACI-RELATED TRANSCRIPTIONAL REPRESSOR"/>
    <property type="match status" value="1"/>
</dbReference>
<evidence type="ECO:0000313" key="5">
    <source>
        <dbReference type="EMBL" id="MBC2602615.1"/>
    </source>
</evidence>
<dbReference type="Pfam" id="PF13377">
    <property type="entry name" value="Peripla_BP_3"/>
    <property type="match status" value="1"/>
</dbReference>
<keyword evidence="1" id="KW-0805">Transcription regulation</keyword>
<dbReference type="InterPro" id="IPR010982">
    <property type="entry name" value="Lambda_DNA-bd_dom_sf"/>
</dbReference>
<dbReference type="Pfam" id="PF00356">
    <property type="entry name" value="LacI"/>
    <property type="match status" value="1"/>
</dbReference>
<dbReference type="RefSeq" id="WP_185693281.1">
    <property type="nucleotide sequence ID" value="NZ_JACHVA010000101.1"/>
</dbReference>
<dbReference type="CDD" id="cd06267">
    <property type="entry name" value="PBP1_LacI_sugar_binding-like"/>
    <property type="match status" value="1"/>
</dbReference>
<dbReference type="Gene3D" id="3.40.50.2300">
    <property type="match status" value="2"/>
</dbReference>
<name>A0A7X1E4J7_9BACT</name>
<dbReference type="CDD" id="cd01392">
    <property type="entry name" value="HTH_LacI"/>
    <property type="match status" value="1"/>
</dbReference>
<dbReference type="AlphaFoldDB" id="A0A7X1E4J7"/>
<comment type="caution">
    <text evidence="5">The sequence shown here is derived from an EMBL/GenBank/DDBJ whole genome shotgun (WGS) entry which is preliminary data.</text>
</comment>
<reference evidence="5 6" key="1">
    <citation type="submission" date="2020-07" db="EMBL/GenBank/DDBJ databases">
        <authorList>
            <person name="Feng X."/>
        </authorList>
    </citation>
    <scope>NUCLEOTIDE SEQUENCE [LARGE SCALE GENOMIC DNA]</scope>
    <source>
        <strain evidence="5 6">JCM14086</strain>
    </source>
</reference>
<evidence type="ECO:0000256" key="3">
    <source>
        <dbReference type="ARBA" id="ARBA00023163"/>
    </source>
</evidence>
<dbReference type="PROSITE" id="PS50932">
    <property type="entry name" value="HTH_LACI_2"/>
    <property type="match status" value="1"/>
</dbReference>
<dbReference type="InterPro" id="IPR028082">
    <property type="entry name" value="Peripla_BP_I"/>
</dbReference>
<sequence>MSISQTAIAQKVGVSRSAVSHVLNGRSHMVGPELREKIMEAVEASGYHRNALVKALRSNRTHVIGIIMPELKVSYFSDMIGTIESEARKLGLQCFICQSHSSPEILEKEVVALREYRVDGLIIAPANSNEPVDVYAMLEQQKYPYVLLDLNIKGLSCSGVGNSNGAIGRLATEHLLELGHQRIAYLKGYPGPSSDQRYQGYVRALARAGVELDENLVLGGQYLFEAGVESVRSLVEKGESFTAIVASSDAVALGAIQELQQHGMRVPDDISVVGCGNLDLSRMSTPPLTTVDQRPEVIAERAVRLLDSRIQDRETPHQYLRVEPRMIVRQSTRKI</sequence>
<dbReference type="SUPFAM" id="SSF47413">
    <property type="entry name" value="lambda repressor-like DNA-binding domains"/>
    <property type="match status" value="1"/>
</dbReference>
<feature type="domain" description="HTH lacI-type" evidence="4">
    <location>
        <begin position="3"/>
        <end position="58"/>
    </location>
</feature>
<evidence type="ECO:0000256" key="1">
    <source>
        <dbReference type="ARBA" id="ARBA00023015"/>
    </source>
</evidence>
<dbReference type="InterPro" id="IPR000843">
    <property type="entry name" value="HTH_LacI"/>
</dbReference>
<keyword evidence="2 5" id="KW-0238">DNA-binding</keyword>
<dbReference type="EMBL" id="JACHVA010000101">
    <property type="protein sequence ID" value="MBC2602615.1"/>
    <property type="molecule type" value="Genomic_DNA"/>
</dbReference>
<keyword evidence="3" id="KW-0804">Transcription</keyword>
<evidence type="ECO:0000256" key="2">
    <source>
        <dbReference type="ARBA" id="ARBA00023125"/>
    </source>
</evidence>
<dbReference type="GO" id="GO:0003700">
    <property type="term" value="F:DNA-binding transcription factor activity"/>
    <property type="evidence" value="ECO:0007669"/>
    <property type="project" value="TreeGrafter"/>
</dbReference>
<dbReference type="SUPFAM" id="SSF53822">
    <property type="entry name" value="Periplasmic binding protein-like I"/>
    <property type="match status" value="1"/>
</dbReference>
<proteinExistence type="predicted"/>